<organism evidence="1 2">
    <name type="scientific">Sphingoaurantiacus capsulatus</name>
    <dbReference type="NCBI Taxonomy" id="1771310"/>
    <lineage>
        <taxon>Bacteria</taxon>
        <taxon>Pseudomonadati</taxon>
        <taxon>Pseudomonadota</taxon>
        <taxon>Alphaproteobacteria</taxon>
        <taxon>Sphingomonadales</taxon>
        <taxon>Sphingosinicellaceae</taxon>
        <taxon>Sphingoaurantiacus</taxon>
    </lineage>
</organism>
<comment type="caution">
    <text evidence="1">The sequence shown here is derived from an EMBL/GenBank/DDBJ whole genome shotgun (WGS) entry which is preliminary data.</text>
</comment>
<accession>A0ABV7XAI5</accession>
<protein>
    <submittedName>
        <fullName evidence="1">Nucleotidyltransferase family protein</fullName>
    </submittedName>
</protein>
<reference evidence="2" key="1">
    <citation type="journal article" date="2019" name="Int. J. Syst. Evol. Microbiol.">
        <title>The Global Catalogue of Microorganisms (GCM) 10K type strain sequencing project: providing services to taxonomists for standard genome sequencing and annotation.</title>
        <authorList>
            <consortium name="The Broad Institute Genomics Platform"/>
            <consortium name="The Broad Institute Genome Sequencing Center for Infectious Disease"/>
            <person name="Wu L."/>
            <person name="Ma J."/>
        </authorList>
    </citation>
    <scope>NUCLEOTIDE SEQUENCE [LARGE SCALE GENOMIC DNA]</scope>
    <source>
        <strain evidence="2">KCTC 42644</strain>
    </source>
</reference>
<dbReference type="Proteomes" id="UP001595615">
    <property type="component" value="Unassembled WGS sequence"/>
</dbReference>
<dbReference type="EMBL" id="JBHRXV010000010">
    <property type="protein sequence ID" value="MFC3713112.1"/>
    <property type="molecule type" value="Genomic_DNA"/>
</dbReference>
<keyword evidence="2" id="KW-1185">Reference proteome</keyword>
<dbReference type="InterPro" id="IPR039498">
    <property type="entry name" value="NTP_transf_5"/>
</dbReference>
<evidence type="ECO:0000313" key="1">
    <source>
        <dbReference type="EMBL" id="MFC3713112.1"/>
    </source>
</evidence>
<evidence type="ECO:0000313" key="2">
    <source>
        <dbReference type="Proteomes" id="UP001595615"/>
    </source>
</evidence>
<name>A0ABV7XAI5_9SPHN</name>
<sequence length="345" mass="38698">MADLSLLVDHLREPSKLTTADATTWERLLRMARREALIGQFAMRVREAGITPPPLAQTILDDAMIGVETSQRSARWEARDAARLLGGRGYPVALMKGAAYVVADLPPAEGRTVGDLDILVPRAAIDDAESVLRANGWDPLKDEGYDDAYYRQWMHEIPPLAHAERGSVIDVHHTILPLTARLRPDAEALIADAVPVGDGLHMLSPPDMLLHSVAHLFYDGDFDGGLRNLWDIHRLITGFDTPDFWRQLAERARLHQLEVPLARALRFARDFYGTKVNAALAGQPTPLDRLIRRRLTARDGYGLPIRPLTRQALYIRGHWLRMPPALLARHLFTKWRMRRAGEGPG</sequence>
<dbReference type="Pfam" id="PF14907">
    <property type="entry name" value="NTP_transf_5"/>
    <property type="match status" value="1"/>
</dbReference>
<gene>
    <name evidence="1" type="ORF">ACFOMD_11045</name>
</gene>
<dbReference type="RefSeq" id="WP_380861295.1">
    <property type="nucleotide sequence ID" value="NZ_JBHRXV010000010.1"/>
</dbReference>
<proteinExistence type="predicted"/>